<dbReference type="RefSeq" id="WP_058029600.1">
    <property type="nucleotide sequence ID" value="NZ_CP013187.1"/>
</dbReference>
<dbReference type="PANTHER" id="PTHR45008:SF1">
    <property type="entry name" value="PTS SYSTEM GLUCOSE-SPECIFIC EIIA COMPONENT"/>
    <property type="match status" value="1"/>
</dbReference>
<dbReference type="Gene3D" id="2.70.70.10">
    <property type="entry name" value="Glucose Permease (Domain IIA)"/>
    <property type="match status" value="1"/>
</dbReference>
<keyword evidence="4" id="KW-0808">Transferase</keyword>
<evidence type="ECO:0000313" key="13">
    <source>
        <dbReference type="Proteomes" id="UP000061457"/>
    </source>
</evidence>
<evidence type="ECO:0000256" key="3">
    <source>
        <dbReference type="ARBA" id="ARBA00022597"/>
    </source>
</evidence>
<keyword evidence="2" id="KW-0813">Transport</keyword>
<dbReference type="GO" id="GO:0009401">
    <property type="term" value="P:phosphoenolpyruvate-dependent sugar phosphotransferase system"/>
    <property type="evidence" value="ECO:0007669"/>
    <property type="project" value="UniProtKB-KW"/>
</dbReference>
<reference evidence="12 13" key="1">
    <citation type="submission" date="2015-11" db="EMBL/GenBank/DDBJ databases">
        <authorList>
            <person name="Zhang Y."/>
            <person name="Guo Z."/>
        </authorList>
    </citation>
    <scope>NUCLEOTIDE SEQUENCE [LARGE SCALE GENOMIC DNA]</scope>
    <source>
        <strain evidence="12 13">KCTC 12086</strain>
    </source>
</reference>
<evidence type="ECO:0000256" key="9">
    <source>
        <dbReference type="ARBA" id="ARBA00042526"/>
    </source>
</evidence>
<evidence type="ECO:0000256" key="1">
    <source>
        <dbReference type="ARBA" id="ARBA00004496"/>
    </source>
</evidence>
<gene>
    <name evidence="12" type="ORF">PP2015_1395</name>
</gene>
<feature type="domain" description="PTS EIIA type-1" evidence="11">
    <location>
        <begin position="38"/>
        <end position="142"/>
    </location>
</feature>
<evidence type="ECO:0000256" key="8">
    <source>
        <dbReference type="ARBA" id="ARBA00042296"/>
    </source>
</evidence>
<keyword evidence="13" id="KW-1185">Reference proteome</keyword>
<dbReference type="STRING" id="161398.PP2015_1395"/>
<dbReference type="SUPFAM" id="SSF51261">
    <property type="entry name" value="Duplicated hybrid motif"/>
    <property type="match status" value="1"/>
</dbReference>
<evidence type="ECO:0000256" key="7">
    <source>
        <dbReference type="ARBA" id="ARBA00039163"/>
    </source>
</evidence>
<keyword evidence="5" id="KW-0598">Phosphotransferase system</keyword>
<dbReference type="InterPro" id="IPR050890">
    <property type="entry name" value="PTS_EIIA_component"/>
</dbReference>
<dbReference type="KEGG" id="pphe:PP2015_1395"/>
<evidence type="ECO:0000256" key="4">
    <source>
        <dbReference type="ARBA" id="ARBA00022679"/>
    </source>
</evidence>
<evidence type="ECO:0000259" key="11">
    <source>
        <dbReference type="PROSITE" id="PS51093"/>
    </source>
</evidence>
<comment type="subcellular location">
    <subcellularLocation>
        <location evidence="1">Cytoplasm</location>
    </subcellularLocation>
</comment>
<evidence type="ECO:0000256" key="6">
    <source>
        <dbReference type="ARBA" id="ARBA00022777"/>
    </source>
</evidence>
<dbReference type="AlphaFoldDB" id="A0A0S2K0V1"/>
<dbReference type="PANTHER" id="PTHR45008">
    <property type="entry name" value="PTS SYSTEM GLUCOSE-SPECIFIC EIIA COMPONENT"/>
    <property type="match status" value="1"/>
</dbReference>
<proteinExistence type="predicted"/>
<dbReference type="EMBL" id="CP013187">
    <property type="protein sequence ID" value="ALO41901.1"/>
    <property type="molecule type" value="Genomic_DNA"/>
</dbReference>
<dbReference type="InterPro" id="IPR011055">
    <property type="entry name" value="Dup_hybrid_motif"/>
</dbReference>
<evidence type="ECO:0000256" key="10">
    <source>
        <dbReference type="ARBA" id="ARBA00042873"/>
    </source>
</evidence>
<dbReference type="PROSITE" id="PS51093">
    <property type="entry name" value="PTS_EIIA_TYPE_1"/>
    <property type="match status" value="1"/>
</dbReference>
<dbReference type="Proteomes" id="UP000061457">
    <property type="component" value="Chromosome I"/>
</dbReference>
<dbReference type="Pfam" id="PF00358">
    <property type="entry name" value="PTS_EIIA_1"/>
    <property type="match status" value="1"/>
</dbReference>
<organism evidence="12 13">
    <name type="scientific">Pseudoalteromonas phenolica</name>
    <dbReference type="NCBI Taxonomy" id="161398"/>
    <lineage>
        <taxon>Bacteria</taxon>
        <taxon>Pseudomonadati</taxon>
        <taxon>Pseudomonadota</taxon>
        <taxon>Gammaproteobacteria</taxon>
        <taxon>Alteromonadales</taxon>
        <taxon>Pseudoalteromonadaceae</taxon>
        <taxon>Pseudoalteromonas</taxon>
    </lineage>
</organism>
<dbReference type="OrthoDB" id="6336369at2"/>
<dbReference type="InterPro" id="IPR001127">
    <property type="entry name" value="PTS_EIIA_1_perm"/>
</dbReference>
<evidence type="ECO:0000256" key="2">
    <source>
        <dbReference type="ARBA" id="ARBA00022448"/>
    </source>
</evidence>
<keyword evidence="3" id="KW-0762">Sugar transport</keyword>
<dbReference type="GO" id="GO:0016301">
    <property type="term" value="F:kinase activity"/>
    <property type="evidence" value="ECO:0007669"/>
    <property type="project" value="UniProtKB-KW"/>
</dbReference>
<name>A0A0S2K0V1_9GAMM</name>
<evidence type="ECO:0000313" key="12">
    <source>
        <dbReference type="EMBL" id="ALO41901.1"/>
    </source>
</evidence>
<protein>
    <recommendedName>
        <fullName evidence="7">PTS system glucose-specific EIIA component</fullName>
    </recommendedName>
    <alternativeName>
        <fullName evidence="10">EIIA-Glc</fullName>
    </alternativeName>
    <alternativeName>
        <fullName evidence="9">EIII-Glc</fullName>
    </alternativeName>
    <alternativeName>
        <fullName evidence="8">Glucose-specific phosphotransferase enzyme IIA component</fullName>
    </alternativeName>
</protein>
<keyword evidence="6" id="KW-0418">Kinase</keyword>
<accession>A0A0S2K0V1</accession>
<dbReference type="GO" id="GO:0005737">
    <property type="term" value="C:cytoplasm"/>
    <property type="evidence" value="ECO:0007669"/>
    <property type="project" value="UniProtKB-SubCell"/>
</dbReference>
<sequence>MQFSQSIPFAPINEIVDPVLHLASPFSGKVQSLKQHPLSLFSSGMIGRGVTVELTQGKVTAPFDGKIEQVKRHGYEIILVAKNGLKLLIHIQPPSEQANTSLQITSAFGKKEVKQGELLAYFETTHLEKPLLGSLLIVNADKLGPCFYPLKQVRAGLDPLITITQNQNI</sequence>
<evidence type="ECO:0000256" key="5">
    <source>
        <dbReference type="ARBA" id="ARBA00022683"/>
    </source>
</evidence>
<dbReference type="PATRIC" id="fig|161398.10.peg.1421"/>